<feature type="compositionally biased region" description="Basic and acidic residues" evidence="1">
    <location>
        <begin position="370"/>
        <end position="400"/>
    </location>
</feature>
<feature type="compositionally biased region" description="Polar residues" evidence="1">
    <location>
        <begin position="61"/>
        <end position="75"/>
    </location>
</feature>
<dbReference type="AlphaFoldDB" id="A0A9W7EXZ8"/>
<feature type="region of interest" description="Disordered" evidence="1">
    <location>
        <begin position="370"/>
        <end position="403"/>
    </location>
</feature>
<keyword evidence="2" id="KW-0472">Membrane</keyword>
<evidence type="ECO:0000313" key="3">
    <source>
        <dbReference type="EMBL" id="GMH94592.1"/>
    </source>
</evidence>
<keyword evidence="2" id="KW-0812">Transmembrane</keyword>
<evidence type="ECO:0000313" key="4">
    <source>
        <dbReference type="Proteomes" id="UP001162640"/>
    </source>
</evidence>
<dbReference type="Proteomes" id="UP001162640">
    <property type="component" value="Unassembled WGS sequence"/>
</dbReference>
<evidence type="ECO:0000256" key="2">
    <source>
        <dbReference type="SAM" id="Phobius"/>
    </source>
</evidence>
<keyword evidence="2" id="KW-1133">Transmembrane helix</keyword>
<evidence type="ECO:0000256" key="1">
    <source>
        <dbReference type="SAM" id="MobiDB-lite"/>
    </source>
</evidence>
<accession>A0A9W7EXZ8</accession>
<feature type="region of interest" description="Disordered" evidence="1">
    <location>
        <begin position="449"/>
        <end position="475"/>
    </location>
</feature>
<feature type="transmembrane region" description="Helical" evidence="2">
    <location>
        <begin position="162"/>
        <end position="180"/>
    </location>
</feature>
<comment type="caution">
    <text evidence="3">The sequence shown here is derived from an EMBL/GenBank/DDBJ whole genome shotgun (WGS) entry which is preliminary data.</text>
</comment>
<reference evidence="4" key="1">
    <citation type="journal article" date="2023" name="Commun. Biol.">
        <title>Genome analysis of Parmales, the sister group of diatoms, reveals the evolutionary specialization of diatoms from phago-mixotrophs to photoautotrophs.</title>
        <authorList>
            <person name="Ban H."/>
            <person name="Sato S."/>
            <person name="Yoshikawa S."/>
            <person name="Yamada K."/>
            <person name="Nakamura Y."/>
            <person name="Ichinomiya M."/>
            <person name="Sato N."/>
            <person name="Blanc-Mathieu R."/>
            <person name="Endo H."/>
            <person name="Kuwata A."/>
            <person name="Ogata H."/>
        </authorList>
    </citation>
    <scope>NUCLEOTIDE SEQUENCE [LARGE SCALE GENOMIC DNA]</scope>
</reference>
<proteinExistence type="predicted"/>
<gene>
    <name evidence="3" type="ORF">TL16_g12949</name>
</gene>
<organism evidence="3 4">
    <name type="scientific">Triparma laevis f. inornata</name>
    <dbReference type="NCBI Taxonomy" id="1714386"/>
    <lineage>
        <taxon>Eukaryota</taxon>
        <taxon>Sar</taxon>
        <taxon>Stramenopiles</taxon>
        <taxon>Ochrophyta</taxon>
        <taxon>Bolidophyceae</taxon>
        <taxon>Parmales</taxon>
        <taxon>Triparmaceae</taxon>
        <taxon>Triparma</taxon>
    </lineage>
</organism>
<feature type="transmembrane region" description="Helical" evidence="2">
    <location>
        <begin position="255"/>
        <end position="276"/>
    </location>
</feature>
<feature type="compositionally biased region" description="Basic residues" evidence="1">
    <location>
        <begin position="1"/>
        <end position="10"/>
    </location>
</feature>
<sequence>MFLVRKKTKKGNLLTGGESRAEITQQSSRDSTENKSKKRKLSLSLNTRSKSGKGKLLNGSEGRNQLATNSPSQKLAETKKTEEKYGKNNLSEVMFGHDNNHLAQVNLEDDAFADWYRKTAGMHTVETWLSNYKRHPYAWGALIMIHGVDEVSARLRSKVENYAVYSAVLLSASIVMLIMPEINKYFLEAHWVLQRIFLYSMCISVASHLCSILLSMAFVNALNEAGRDSDVIRMFGEGQGFLATDKCSKAFSTGIFSLAVGILDMVLINFTVWDMLACLTVGSAIMYKVIPTAEKLFSSSSLVSYWRWGVGKDGEIGSRAVENEDPFDLRVPMERVRAKARISERLYNILLGNLTLDNYDNYEAALRKKDDDADDVEKGGGDTEKEKEKEKEIGEEKKEDEKDEIVEVKVVQKNTNGKALEVEGGEAMPLDFDEKKSPLRAKWRRNSMAYRTSAVGPVPNAHRGEDVEDESNETV</sequence>
<dbReference type="EMBL" id="BLQM01000564">
    <property type="protein sequence ID" value="GMH94592.1"/>
    <property type="molecule type" value="Genomic_DNA"/>
</dbReference>
<feature type="region of interest" description="Disordered" evidence="1">
    <location>
        <begin position="1"/>
        <end position="83"/>
    </location>
</feature>
<feature type="compositionally biased region" description="Acidic residues" evidence="1">
    <location>
        <begin position="466"/>
        <end position="475"/>
    </location>
</feature>
<name>A0A9W7EXZ8_9STRA</name>
<protein>
    <submittedName>
        <fullName evidence="3">Uncharacterized protein</fullName>
    </submittedName>
</protein>
<feature type="transmembrane region" description="Helical" evidence="2">
    <location>
        <begin position="196"/>
        <end position="219"/>
    </location>
</feature>